<proteinExistence type="predicted"/>
<protein>
    <submittedName>
        <fullName evidence="1">Uncharacterized protein</fullName>
    </submittedName>
</protein>
<sequence length="62" mass="6975">DLASELQAKLDSARKLRETQGQIPAKAGRELSVNCHIAFCTFADNNYVLCIFNWLEIKSHVP</sequence>
<reference evidence="1 2" key="1">
    <citation type="journal article" date="2018" name="Proc. R. Soc. B">
        <title>A non-coding region near Follistatin controls head colour polymorphism in the Gouldian finch.</title>
        <authorList>
            <person name="Toomey M.B."/>
            <person name="Marques C.I."/>
            <person name="Andrade P."/>
            <person name="Araujo P.M."/>
            <person name="Sabatino S."/>
            <person name="Gazda M.A."/>
            <person name="Afonso S."/>
            <person name="Lopes R.J."/>
            <person name="Corbo J.C."/>
            <person name="Carneiro M."/>
        </authorList>
    </citation>
    <scope>NUCLEOTIDE SEQUENCE [LARGE SCALE GENOMIC DNA]</scope>
    <source>
        <strain evidence="1">Red01</strain>
        <tissue evidence="1">Muscle</tissue>
    </source>
</reference>
<gene>
    <name evidence="1" type="ORF">DV515_00003333</name>
</gene>
<accession>A0A3L8STS1</accession>
<feature type="non-terminal residue" evidence="1">
    <location>
        <position position="1"/>
    </location>
</feature>
<evidence type="ECO:0000313" key="2">
    <source>
        <dbReference type="Proteomes" id="UP000276834"/>
    </source>
</evidence>
<keyword evidence="2" id="KW-1185">Reference proteome</keyword>
<dbReference type="Proteomes" id="UP000276834">
    <property type="component" value="Unassembled WGS sequence"/>
</dbReference>
<name>A0A3L8STS1_CHLGU</name>
<comment type="caution">
    <text evidence="1">The sequence shown here is derived from an EMBL/GenBank/DDBJ whole genome shotgun (WGS) entry which is preliminary data.</text>
</comment>
<evidence type="ECO:0000313" key="1">
    <source>
        <dbReference type="EMBL" id="RLW08435.1"/>
    </source>
</evidence>
<organism evidence="1 2">
    <name type="scientific">Chloebia gouldiae</name>
    <name type="common">Gouldian finch</name>
    <name type="synonym">Erythrura gouldiae</name>
    <dbReference type="NCBI Taxonomy" id="44316"/>
    <lineage>
        <taxon>Eukaryota</taxon>
        <taxon>Metazoa</taxon>
        <taxon>Chordata</taxon>
        <taxon>Craniata</taxon>
        <taxon>Vertebrata</taxon>
        <taxon>Euteleostomi</taxon>
        <taxon>Archelosauria</taxon>
        <taxon>Archosauria</taxon>
        <taxon>Dinosauria</taxon>
        <taxon>Saurischia</taxon>
        <taxon>Theropoda</taxon>
        <taxon>Coelurosauria</taxon>
        <taxon>Aves</taxon>
        <taxon>Neognathae</taxon>
        <taxon>Neoaves</taxon>
        <taxon>Telluraves</taxon>
        <taxon>Australaves</taxon>
        <taxon>Passeriformes</taxon>
        <taxon>Passeroidea</taxon>
        <taxon>Passeridae</taxon>
        <taxon>Chloebia</taxon>
    </lineage>
</organism>
<dbReference type="AlphaFoldDB" id="A0A3L8STS1"/>
<dbReference type="EMBL" id="QUSF01000006">
    <property type="protein sequence ID" value="RLW08435.1"/>
    <property type="molecule type" value="Genomic_DNA"/>
</dbReference>